<evidence type="ECO:0000256" key="1">
    <source>
        <dbReference type="ARBA" id="ARBA00004651"/>
    </source>
</evidence>
<evidence type="ECO:0000256" key="5">
    <source>
        <dbReference type="ARBA" id="ARBA00022556"/>
    </source>
</evidence>
<keyword evidence="2" id="KW-1003">Cell membrane</keyword>
<feature type="transmembrane region" description="Helical" evidence="11">
    <location>
        <begin position="63"/>
        <end position="83"/>
    </location>
</feature>
<keyword evidence="10 11" id="KW-0472">Membrane</keyword>
<organism evidence="13 14">
    <name type="scientific">Leeia aquatica</name>
    <dbReference type="NCBI Taxonomy" id="2725557"/>
    <lineage>
        <taxon>Bacteria</taxon>
        <taxon>Pseudomonadati</taxon>
        <taxon>Pseudomonadota</taxon>
        <taxon>Betaproteobacteria</taxon>
        <taxon>Neisseriales</taxon>
        <taxon>Leeiaceae</taxon>
        <taxon>Leeia</taxon>
    </lineage>
</organism>
<dbReference type="EMBL" id="JABAIM010000002">
    <property type="protein sequence ID" value="NLR75790.1"/>
    <property type="molecule type" value="Genomic_DNA"/>
</dbReference>
<sequence length="279" mass="29992">MDTQVLLWVLFAALMHASWNAMVKSAGNKLMMTTLVAGASGVLSGVGLLFLPMMAAAAWPHVLLSIVLQVFYFALLAAAYHHADMSQTYPIMRGSAPMLVALVSRPLTGESLGATGWLAVLLICGGVFGLLGSWRVLRQQGKGARYALLNAVVIAIYTLNDGMGVRASGHALVYTLWIFFVAAVPILLWAWYAQREPLLLQMRQQGGRALVGGAFTLGSYGVALWAMTRAPVAMVSALRETSILFACLISAWVLKEPMSRRRWLAVGLIGAGAVTMRLA</sequence>
<feature type="transmembrane region" description="Helical" evidence="11">
    <location>
        <begin position="30"/>
        <end position="51"/>
    </location>
</feature>
<feature type="transmembrane region" description="Helical" evidence="11">
    <location>
        <begin position="171"/>
        <end position="193"/>
    </location>
</feature>
<keyword evidence="8 11" id="KW-1133">Transmembrane helix</keyword>
<keyword evidence="4" id="KW-0997">Cell inner membrane</keyword>
<evidence type="ECO:0000256" key="6">
    <source>
        <dbReference type="ARBA" id="ARBA00022692"/>
    </source>
</evidence>
<evidence type="ECO:0000313" key="13">
    <source>
        <dbReference type="EMBL" id="NLR75790.1"/>
    </source>
</evidence>
<evidence type="ECO:0000256" key="8">
    <source>
        <dbReference type="ARBA" id="ARBA00022989"/>
    </source>
</evidence>
<keyword evidence="6 11" id="KW-0812">Transmembrane</keyword>
<keyword evidence="5" id="KW-0441">Lipid A biosynthesis</keyword>
<proteinExistence type="predicted"/>
<evidence type="ECO:0000256" key="9">
    <source>
        <dbReference type="ARBA" id="ARBA00023098"/>
    </source>
</evidence>
<dbReference type="RefSeq" id="WP_168877431.1">
    <property type="nucleotide sequence ID" value="NZ_JABAIM010000002.1"/>
</dbReference>
<evidence type="ECO:0000256" key="11">
    <source>
        <dbReference type="SAM" id="Phobius"/>
    </source>
</evidence>
<dbReference type="InterPro" id="IPR037185">
    <property type="entry name" value="EmrE-like"/>
</dbReference>
<keyword evidence="9" id="KW-0443">Lipid metabolism</keyword>
<dbReference type="PANTHER" id="PTHR30561:SF9">
    <property type="entry name" value="4-AMINO-4-DEOXY-L-ARABINOSE-PHOSPHOUNDECAPRENOL FLIPPASE SUBUNIT ARNF-RELATED"/>
    <property type="match status" value="1"/>
</dbReference>
<feature type="transmembrane region" description="Helical" evidence="11">
    <location>
        <begin position="143"/>
        <end position="159"/>
    </location>
</feature>
<gene>
    <name evidence="13" type="ORF">HF682_11510</name>
</gene>
<keyword evidence="14" id="KW-1185">Reference proteome</keyword>
<name>A0A847RXA6_9NEIS</name>
<dbReference type="Proteomes" id="UP000587991">
    <property type="component" value="Unassembled WGS sequence"/>
</dbReference>
<evidence type="ECO:0000256" key="4">
    <source>
        <dbReference type="ARBA" id="ARBA00022519"/>
    </source>
</evidence>
<feature type="transmembrane region" description="Helical" evidence="11">
    <location>
        <begin position="112"/>
        <end position="131"/>
    </location>
</feature>
<accession>A0A847RXA6</accession>
<reference evidence="13 14" key="1">
    <citation type="submission" date="2020-04" db="EMBL/GenBank/DDBJ databases">
        <title>Draft genome of Leeia sp. IMCC25680.</title>
        <authorList>
            <person name="Song J."/>
            <person name="Cho J.-C."/>
        </authorList>
    </citation>
    <scope>NUCLEOTIDE SEQUENCE [LARGE SCALE GENOMIC DNA]</scope>
    <source>
        <strain evidence="13 14">IMCC25680</strain>
    </source>
</reference>
<dbReference type="InterPro" id="IPR000620">
    <property type="entry name" value="EamA_dom"/>
</dbReference>
<dbReference type="GO" id="GO:0009245">
    <property type="term" value="P:lipid A biosynthetic process"/>
    <property type="evidence" value="ECO:0007669"/>
    <property type="project" value="UniProtKB-KW"/>
</dbReference>
<dbReference type="Gene3D" id="1.10.3730.20">
    <property type="match status" value="2"/>
</dbReference>
<keyword evidence="7" id="KW-0448">Lipopolysaccharide biosynthesis</keyword>
<evidence type="ECO:0000313" key="14">
    <source>
        <dbReference type="Proteomes" id="UP000587991"/>
    </source>
</evidence>
<dbReference type="Pfam" id="PF00892">
    <property type="entry name" value="EamA"/>
    <property type="match status" value="1"/>
</dbReference>
<evidence type="ECO:0000256" key="7">
    <source>
        <dbReference type="ARBA" id="ARBA00022985"/>
    </source>
</evidence>
<keyword evidence="3" id="KW-0444">Lipid biosynthesis</keyword>
<dbReference type="GO" id="GO:0022857">
    <property type="term" value="F:transmembrane transporter activity"/>
    <property type="evidence" value="ECO:0007669"/>
    <property type="project" value="InterPro"/>
</dbReference>
<dbReference type="AlphaFoldDB" id="A0A847RXA6"/>
<protein>
    <submittedName>
        <fullName evidence="13">EamA family transporter</fullName>
    </submittedName>
</protein>
<comment type="subcellular location">
    <subcellularLocation>
        <location evidence="1">Cell membrane</location>
        <topology evidence="1">Multi-pass membrane protein</topology>
    </subcellularLocation>
</comment>
<evidence type="ECO:0000256" key="2">
    <source>
        <dbReference type="ARBA" id="ARBA00022475"/>
    </source>
</evidence>
<feature type="domain" description="EamA" evidence="12">
    <location>
        <begin position="143"/>
        <end position="276"/>
    </location>
</feature>
<comment type="caution">
    <text evidence="13">The sequence shown here is derived from an EMBL/GenBank/DDBJ whole genome shotgun (WGS) entry which is preliminary data.</text>
</comment>
<dbReference type="GO" id="GO:0009103">
    <property type="term" value="P:lipopolysaccharide biosynthetic process"/>
    <property type="evidence" value="ECO:0007669"/>
    <property type="project" value="UniProtKB-KW"/>
</dbReference>
<dbReference type="PANTHER" id="PTHR30561">
    <property type="entry name" value="SMR FAMILY PROTON-DEPENDENT DRUG EFFLUX TRANSPORTER SUGE"/>
    <property type="match status" value="1"/>
</dbReference>
<dbReference type="InterPro" id="IPR000390">
    <property type="entry name" value="Small_drug/metabolite_transptr"/>
</dbReference>
<feature type="transmembrane region" description="Helical" evidence="11">
    <location>
        <begin position="205"/>
        <end position="226"/>
    </location>
</feature>
<evidence type="ECO:0000259" key="12">
    <source>
        <dbReference type="Pfam" id="PF00892"/>
    </source>
</evidence>
<feature type="transmembrane region" description="Helical" evidence="11">
    <location>
        <begin position="232"/>
        <end position="254"/>
    </location>
</feature>
<evidence type="ECO:0000256" key="3">
    <source>
        <dbReference type="ARBA" id="ARBA00022516"/>
    </source>
</evidence>
<evidence type="ECO:0000256" key="10">
    <source>
        <dbReference type="ARBA" id="ARBA00023136"/>
    </source>
</evidence>
<dbReference type="SUPFAM" id="SSF103481">
    <property type="entry name" value="Multidrug resistance efflux transporter EmrE"/>
    <property type="match status" value="2"/>
</dbReference>
<dbReference type="GO" id="GO:0005886">
    <property type="term" value="C:plasma membrane"/>
    <property type="evidence" value="ECO:0007669"/>
    <property type="project" value="UniProtKB-SubCell"/>
</dbReference>